<evidence type="ECO:0000256" key="14">
    <source>
        <dbReference type="HAMAP-Rule" id="MF_00454"/>
    </source>
</evidence>
<dbReference type="RefSeq" id="WP_029336018.1">
    <property type="nucleotide sequence ID" value="NZ_UGGP01000001.1"/>
</dbReference>
<dbReference type="Proteomes" id="UP000254060">
    <property type="component" value="Unassembled WGS sequence"/>
</dbReference>
<organism evidence="15 16">
    <name type="scientific">Exiguobacterium aurantiacum</name>
    <dbReference type="NCBI Taxonomy" id="33987"/>
    <lineage>
        <taxon>Bacteria</taxon>
        <taxon>Bacillati</taxon>
        <taxon>Bacillota</taxon>
        <taxon>Bacilli</taxon>
        <taxon>Bacillales</taxon>
        <taxon>Bacillales Family XII. Incertae Sedis</taxon>
        <taxon>Exiguobacterium</taxon>
    </lineage>
</organism>
<evidence type="ECO:0000313" key="16">
    <source>
        <dbReference type="Proteomes" id="UP000254060"/>
    </source>
</evidence>
<dbReference type="PANTHER" id="PTHR28259:SF16">
    <property type="entry name" value="FLUORIDE-SPECIFIC ION CHANNEL FLUC 2"/>
    <property type="match status" value="1"/>
</dbReference>
<sequence length="114" mass="12615">MVIVTVMVGAFFGAMARFGIGQLVKVWTTSVFPWATLFVNVTGSFCLGYLYAAEVSHQLLLGIGVGFLGSFTTFSTFKLEVMRFVTKDWLRFGLYLLVTYVFGLIAAYIGYHVG</sequence>
<gene>
    <name evidence="14" type="primary">fluC</name>
    <name evidence="14" type="synonym">crcB</name>
    <name evidence="15" type="ORF">NCTC13163_02526</name>
</gene>
<comment type="similarity">
    <text evidence="11 14">Belongs to the fluoride channel Fluc/FEX (TC 1.A.43) family.</text>
</comment>
<evidence type="ECO:0000256" key="6">
    <source>
        <dbReference type="ARBA" id="ARBA00022989"/>
    </source>
</evidence>
<feature type="binding site" evidence="14">
    <location>
        <position position="69"/>
    </location>
    <ligand>
        <name>Na(+)</name>
        <dbReference type="ChEBI" id="CHEBI:29101"/>
        <note>structural</note>
    </ligand>
</feature>
<dbReference type="HAMAP" id="MF_00454">
    <property type="entry name" value="FluC"/>
    <property type="match status" value="1"/>
</dbReference>
<keyword evidence="5 14" id="KW-0479">Metal-binding</keyword>
<keyword evidence="9 14" id="KW-0472">Membrane</keyword>
<evidence type="ECO:0000256" key="11">
    <source>
        <dbReference type="ARBA" id="ARBA00035120"/>
    </source>
</evidence>
<evidence type="ECO:0000256" key="9">
    <source>
        <dbReference type="ARBA" id="ARBA00023136"/>
    </source>
</evidence>
<feature type="transmembrane region" description="Helical" evidence="14">
    <location>
        <begin position="59"/>
        <end position="77"/>
    </location>
</feature>
<protein>
    <recommendedName>
        <fullName evidence="14">Fluoride-specific ion channel FluC</fullName>
    </recommendedName>
</protein>
<reference evidence="15 16" key="1">
    <citation type="submission" date="2018-06" db="EMBL/GenBank/DDBJ databases">
        <authorList>
            <consortium name="Pathogen Informatics"/>
            <person name="Doyle S."/>
        </authorList>
    </citation>
    <scope>NUCLEOTIDE SEQUENCE [LARGE SCALE GENOMIC DNA]</scope>
    <source>
        <strain evidence="15 16">NCTC13163</strain>
    </source>
</reference>
<keyword evidence="6 14" id="KW-1133">Transmembrane helix</keyword>
<evidence type="ECO:0000256" key="8">
    <source>
        <dbReference type="ARBA" id="ARBA00023065"/>
    </source>
</evidence>
<evidence type="ECO:0000256" key="7">
    <source>
        <dbReference type="ARBA" id="ARBA00023053"/>
    </source>
</evidence>
<accession>A0A377FWD6</accession>
<evidence type="ECO:0000256" key="13">
    <source>
        <dbReference type="ARBA" id="ARBA00049940"/>
    </source>
</evidence>
<feature type="binding site" evidence="14">
    <location>
        <position position="72"/>
    </location>
    <ligand>
        <name>Na(+)</name>
        <dbReference type="ChEBI" id="CHEBI:29101"/>
        <note>structural</note>
    </ligand>
</feature>
<keyword evidence="10 14" id="KW-0407">Ion channel</keyword>
<keyword evidence="3 14" id="KW-1003">Cell membrane</keyword>
<dbReference type="GO" id="GO:0140114">
    <property type="term" value="P:cellular detoxification of fluoride"/>
    <property type="evidence" value="ECO:0007669"/>
    <property type="project" value="UniProtKB-UniRule"/>
</dbReference>
<name>A0A377FWD6_9BACL</name>
<evidence type="ECO:0000256" key="4">
    <source>
        <dbReference type="ARBA" id="ARBA00022692"/>
    </source>
</evidence>
<dbReference type="InterPro" id="IPR003691">
    <property type="entry name" value="FluC"/>
</dbReference>
<evidence type="ECO:0000256" key="10">
    <source>
        <dbReference type="ARBA" id="ARBA00023303"/>
    </source>
</evidence>
<dbReference type="GO" id="GO:0046872">
    <property type="term" value="F:metal ion binding"/>
    <property type="evidence" value="ECO:0007669"/>
    <property type="project" value="UniProtKB-KW"/>
</dbReference>
<keyword evidence="7 14" id="KW-0915">Sodium</keyword>
<dbReference type="GO" id="GO:0005886">
    <property type="term" value="C:plasma membrane"/>
    <property type="evidence" value="ECO:0007669"/>
    <property type="project" value="UniProtKB-SubCell"/>
</dbReference>
<feature type="transmembrane region" description="Helical" evidence="14">
    <location>
        <begin position="89"/>
        <end position="111"/>
    </location>
</feature>
<keyword evidence="8 14" id="KW-0406">Ion transport</keyword>
<comment type="subcellular location">
    <subcellularLocation>
        <location evidence="1 14">Cell membrane</location>
        <topology evidence="1 14">Multi-pass membrane protein</topology>
    </subcellularLocation>
</comment>
<evidence type="ECO:0000256" key="5">
    <source>
        <dbReference type="ARBA" id="ARBA00022723"/>
    </source>
</evidence>
<evidence type="ECO:0000256" key="1">
    <source>
        <dbReference type="ARBA" id="ARBA00004651"/>
    </source>
</evidence>
<dbReference type="Pfam" id="PF02537">
    <property type="entry name" value="CRCB"/>
    <property type="match status" value="1"/>
</dbReference>
<evidence type="ECO:0000256" key="12">
    <source>
        <dbReference type="ARBA" id="ARBA00035585"/>
    </source>
</evidence>
<dbReference type="OrthoDB" id="9815830at2"/>
<dbReference type="PANTHER" id="PTHR28259">
    <property type="entry name" value="FLUORIDE EXPORT PROTEIN 1-RELATED"/>
    <property type="match status" value="1"/>
</dbReference>
<comment type="catalytic activity">
    <reaction evidence="12">
        <text>fluoride(in) = fluoride(out)</text>
        <dbReference type="Rhea" id="RHEA:76159"/>
        <dbReference type="ChEBI" id="CHEBI:17051"/>
    </reaction>
    <physiologicalReaction direction="left-to-right" evidence="12">
        <dbReference type="Rhea" id="RHEA:76160"/>
    </physiologicalReaction>
</comment>
<evidence type="ECO:0000313" key="15">
    <source>
        <dbReference type="EMBL" id="STO09127.1"/>
    </source>
</evidence>
<proteinExistence type="inferred from homology"/>
<dbReference type="GO" id="GO:0062054">
    <property type="term" value="F:fluoride channel activity"/>
    <property type="evidence" value="ECO:0007669"/>
    <property type="project" value="UniProtKB-UniRule"/>
</dbReference>
<feature type="transmembrane region" description="Helical" evidence="14">
    <location>
        <begin position="32"/>
        <end position="52"/>
    </location>
</feature>
<dbReference type="EMBL" id="UGGP01000001">
    <property type="protein sequence ID" value="STO09127.1"/>
    <property type="molecule type" value="Genomic_DNA"/>
</dbReference>
<evidence type="ECO:0000256" key="3">
    <source>
        <dbReference type="ARBA" id="ARBA00022475"/>
    </source>
</evidence>
<dbReference type="AlphaFoldDB" id="A0A377FWD6"/>
<dbReference type="STRING" id="1397694.GCA_000702585_03011"/>
<comment type="activity regulation">
    <text evidence="14">Na(+) is not transported, but it plays an essential structural role and its presence is essential for fluoride channel function.</text>
</comment>
<keyword evidence="4 14" id="KW-0812">Transmembrane</keyword>
<keyword evidence="2 14" id="KW-0813">Transport</keyword>
<comment type="function">
    <text evidence="13 14">Fluoride-specific ion channel. Important for reducing fluoride concentration in the cell, thus reducing its toxicity.</text>
</comment>
<evidence type="ECO:0000256" key="2">
    <source>
        <dbReference type="ARBA" id="ARBA00022448"/>
    </source>
</evidence>